<dbReference type="PRINTS" id="PR00701">
    <property type="entry name" value="60KDINNERMP"/>
</dbReference>
<keyword evidence="5 13" id="KW-1003">Cell membrane</keyword>
<evidence type="ECO:0000256" key="2">
    <source>
        <dbReference type="ARBA" id="ARBA00010527"/>
    </source>
</evidence>
<dbReference type="CDD" id="cd19961">
    <property type="entry name" value="EcYidC-like_peri"/>
    <property type="match status" value="1"/>
</dbReference>
<evidence type="ECO:0000256" key="12">
    <source>
        <dbReference type="ARBA" id="ARBA00033342"/>
    </source>
</evidence>
<dbReference type="EMBL" id="DROK01000013">
    <property type="protein sequence ID" value="HHI96289.1"/>
    <property type="molecule type" value="Genomic_DNA"/>
</dbReference>
<dbReference type="Pfam" id="PF02096">
    <property type="entry name" value="60KD_IMP"/>
    <property type="match status" value="1"/>
</dbReference>
<dbReference type="InterPro" id="IPR028053">
    <property type="entry name" value="Membr_insert_YidC_N"/>
</dbReference>
<dbReference type="GO" id="GO:0051205">
    <property type="term" value="P:protein insertion into membrane"/>
    <property type="evidence" value="ECO:0007669"/>
    <property type="project" value="TreeGrafter"/>
</dbReference>
<dbReference type="PANTHER" id="PTHR12428">
    <property type="entry name" value="OXA1"/>
    <property type="match status" value="1"/>
</dbReference>
<reference evidence="17" key="1">
    <citation type="journal article" date="2020" name="mSystems">
        <title>Genome- and Community-Level Interaction Insights into Carbon Utilization and Element Cycling Functions of Hydrothermarchaeota in Hydrothermal Sediment.</title>
        <authorList>
            <person name="Zhou Z."/>
            <person name="Liu Y."/>
            <person name="Xu W."/>
            <person name="Pan J."/>
            <person name="Luo Z.H."/>
            <person name="Li M."/>
        </authorList>
    </citation>
    <scope>NUCLEOTIDE SEQUENCE [LARGE SCALE GENOMIC DNA]</scope>
    <source>
        <strain evidence="17">HyVt-533</strain>
    </source>
</reference>
<keyword evidence="10 13" id="KW-0143">Chaperone</keyword>
<evidence type="ECO:0000256" key="9">
    <source>
        <dbReference type="ARBA" id="ARBA00023136"/>
    </source>
</evidence>
<comment type="similarity">
    <text evidence="2 13">Belongs to the OXA1/ALB3/YidC family. Type 1 subfamily.</text>
</comment>
<keyword evidence="7 13" id="KW-0653">Protein transport</keyword>
<evidence type="ECO:0000259" key="16">
    <source>
        <dbReference type="Pfam" id="PF14849"/>
    </source>
</evidence>
<dbReference type="PRINTS" id="PR01900">
    <property type="entry name" value="YIDCPROTEIN"/>
</dbReference>
<dbReference type="PANTHER" id="PTHR12428:SF65">
    <property type="entry name" value="CYTOCHROME C OXIDASE ASSEMBLY PROTEIN COX18, MITOCHONDRIAL"/>
    <property type="match status" value="1"/>
</dbReference>
<comment type="subunit">
    <text evidence="13">Interacts with the Sec translocase complex via SecD. Specifically interacts with transmembrane segments of nascent integral membrane proteins during membrane integration.</text>
</comment>
<evidence type="ECO:0000256" key="1">
    <source>
        <dbReference type="ARBA" id="ARBA00004429"/>
    </source>
</evidence>
<dbReference type="CDD" id="cd20070">
    <property type="entry name" value="5TM_YidC_Alb3"/>
    <property type="match status" value="1"/>
</dbReference>
<feature type="compositionally biased region" description="Basic and acidic residues" evidence="14">
    <location>
        <begin position="39"/>
        <end position="52"/>
    </location>
</feature>
<dbReference type="GO" id="GO:0015031">
    <property type="term" value="P:protein transport"/>
    <property type="evidence" value="ECO:0007669"/>
    <property type="project" value="UniProtKB-KW"/>
</dbReference>
<dbReference type="InterPro" id="IPR038221">
    <property type="entry name" value="YidC_periplasmic_sf"/>
</dbReference>
<dbReference type="AlphaFoldDB" id="A0A7V5NYE3"/>
<evidence type="ECO:0000256" key="13">
    <source>
        <dbReference type="HAMAP-Rule" id="MF_01810"/>
    </source>
</evidence>
<accession>A0A7V5NYE3</accession>
<evidence type="ECO:0000256" key="10">
    <source>
        <dbReference type="ARBA" id="ARBA00023186"/>
    </source>
</evidence>
<evidence type="ECO:0000256" key="3">
    <source>
        <dbReference type="ARBA" id="ARBA00015325"/>
    </source>
</evidence>
<dbReference type="NCBIfam" id="TIGR03593">
    <property type="entry name" value="yidC_nterm"/>
    <property type="match status" value="1"/>
</dbReference>
<comment type="function">
    <text evidence="13">Required for the insertion and/or proper folding and/or complex formation of integral membrane proteins into the membrane. Involved in integration of membrane proteins that insert both dependently and independently of the Sec translocase complex, as well as at least some lipoproteins. Aids folding of multispanning membrane proteins.</text>
</comment>
<keyword evidence="8 13" id="KW-1133">Transmembrane helix</keyword>
<evidence type="ECO:0000256" key="4">
    <source>
        <dbReference type="ARBA" id="ARBA00022448"/>
    </source>
</evidence>
<comment type="subcellular location">
    <subcellularLocation>
        <location evidence="1">Cell inner membrane</location>
        <topology evidence="1">Multi-pass membrane protein</topology>
    </subcellularLocation>
    <subcellularLocation>
        <location evidence="13">Cell membrane</location>
        <topology evidence="13">Multi-pass membrane protein</topology>
    </subcellularLocation>
</comment>
<dbReference type="NCBIfam" id="TIGR03592">
    <property type="entry name" value="yidC_oxa1_cterm"/>
    <property type="match status" value="1"/>
</dbReference>
<evidence type="ECO:0000313" key="17">
    <source>
        <dbReference type="EMBL" id="HHI96289.1"/>
    </source>
</evidence>
<feature type="transmembrane region" description="Helical" evidence="13">
    <location>
        <begin position="5"/>
        <end position="23"/>
    </location>
</feature>
<feature type="domain" description="Membrane insertase YidC/Oxa/ALB C-terminal" evidence="15">
    <location>
        <begin position="344"/>
        <end position="534"/>
    </location>
</feature>
<sequence length="540" mass="61742">MERNLILAIVLSVMVIIGFHFFMSTAEKKNTPASAPLTKTEKKGPPGEKSKKEIIPAREMAYQVKIRQAVVDSSLFKAKLTEAGGRFTSFALKKYRQTIDPDSPPVELINAPKLGLPLEIYPTKAPALAIAPYRAQPLNLALKHQAKGELTFTPLNKNPLIIKKIYSFQDGSYLFSLRVQVKNPSDKPFTDQILFRMVSKPVSKLDRRYIFRGPAYSHQGQYEEVKLKKPGSFFEYTGELDWIGYGDPYFLMAVVPPAGEAWRATFRKLNRTAEEVILWSPLLSLPPKGEKEIELKLYFGPKSLEVLKKTGYHLANAVHFGFFDPIAKPLLYALQFLYRYTGNYGIAIIILTALIRILFWPLNHLSHKSMHKMQELQPIILKLKEKYGDDKARLNQELMQLYKTYKVNPFMGCLPMLVQIPVFFALYKVLLMAIELRHAPFFGWIKDLSAPDRLYIGFDIPYLHGIPVLTILMGVSMYYQQKLSPTSLDPTQEKMMLMMPVIFTVLFINFPSGLVLYWLTNNVLSIAQQLMTNKMLARSR</sequence>
<proteinExistence type="inferred from homology"/>
<dbReference type="GO" id="GO:0005886">
    <property type="term" value="C:plasma membrane"/>
    <property type="evidence" value="ECO:0007669"/>
    <property type="project" value="UniProtKB-SubCell"/>
</dbReference>
<protein>
    <recommendedName>
        <fullName evidence="3 13">Membrane protein insertase YidC</fullName>
    </recommendedName>
    <alternativeName>
        <fullName evidence="12 13">Foldase YidC</fullName>
    </alternativeName>
    <alternativeName>
        <fullName evidence="11 13">Membrane integrase YidC</fullName>
    </alternativeName>
    <alternativeName>
        <fullName evidence="13">Membrane protein YidC</fullName>
    </alternativeName>
</protein>
<dbReference type="Gene3D" id="2.70.98.90">
    <property type="match status" value="1"/>
</dbReference>
<dbReference type="Pfam" id="PF14849">
    <property type="entry name" value="YidC_periplas"/>
    <property type="match status" value="1"/>
</dbReference>
<keyword evidence="9 13" id="KW-0472">Membrane</keyword>
<evidence type="ECO:0000256" key="7">
    <source>
        <dbReference type="ARBA" id="ARBA00022927"/>
    </source>
</evidence>
<dbReference type="InterPro" id="IPR047196">
    <property type="entry name" value="YidC_ALB_C"/>
</dbReference>
<name>A0A7V5NYE3_9BACT</name>
<evidence type="ECO:0000256" key="8">
    <source>
        <dbReference type="ARBA" id="ARBA00022989"/>
    </source>
</evidence>
<keyword evidence="4 13" id="KW-0813">Transport</keyword>
<evidence type="ECO:0000256" key="5">
    <source>
        <dbReference type="ARBA" id="ARBA00022475"/>
    </source>
</evidence>
<dbReference type="HAMAP" id="MF_01810">
    <property type="entry name" value="YidC_type1"/>
    <property type="match status" value="1"/>
</dbReference>
<keyword evidence="6 13" id="KW-0812">Transmembrane</keyword>
<feature type="transmembrane region" description="Helical" evidence="13">
    <location>
        <begin position="409"/>
        <end position="434"/>
    </location>
</feature>
<feature type="domain" description="Membrane insertase YidC N-terminal" evidence="16">
    <location>
        <begin position="70"/>
        <end position="332"/>
    </location>
</feature>
<gene>
    <name evidence="13 17" type="primary">yidC</name>
    <name evidence="17" type="ORF">ENJ96_00365</name>
</gene>
<feature type="transmembrane region" description="Helical" evidence="13">
    <location>
        <begin position="454"/>
        <end position="475"/>
    </location>
</feature>
<evidence type="ECO:0000256" key="6">
    <source>
        <dbReference type="ARBA" id="ARBA00022692"/>
    </source>
</evidence>
<comment type="caution">
    <text evidence="17">The sequence shown here is derived from an EMBL/GenBank/DDBJ whole genome shotgun (WGS) entry which is preliminary data.</text>
</comment>
<evidence type="ECO:0000256" key="14">
    <source>
        <dbReference type="SAM" id="MobiDB-lite"/>
    </source>
</evidence>
<feature type="transmembrane region" description="Helical" evidence="13">
    <location>
        <begin position="496"/>
        <end position="519"/>
    </location>
</feature>
<evidence type="ECO:0000259" key="15">
    <source>
        <dbReference type="Pfam" id="PF02096"/>
    </source>
</evidence>
<dbReference type="NCBIfam" id="NF002353">
    <property type="entry name" value="PRK01318.1-4"/>
    <property type="match status" value="1"/>
</dbReference>
<dbReference type="InterPro" id="IPR028055">
    <property type="entry name" value="YidC/Oxa/ALB_C"/>
</dbReference>
<feature type="region of interest" description="Disordered" evidence="14">
    <location>
        <begin position="32"/>
        <end position="52"/>
    </location>
</feature>
<evidence type="ECO:0000256" key="11">
    <source>
        <dbReference type="ARBA" id="ARBA00033245"/>
    </source>
</evidence>
<dbReference type="InterPro" id="IPR001708">
    <property type="entry name" value="YidC/ALB3/OXA1/COX18"/>
</dbReference>
<dbReference type="Proteomes" id="UP000886101">
    <property type="component" value="Unassembled WGS sequence"/>
</dbReference>
<dbReference type="GO" id="GO:0032977">
    <property type="term" value="F:membrane insertase activity"/>
    <property type="evidence" value="ECO:0007669"/>
    <property type="project" value="InterPro"/>
</dbReference>
<organism evidence="17">
    <name type="scientific">Thermodesulfatator atlanticus</name>
    <dbReference type="NCBI Taxonomy" id="501497"/>
    <lineage>
        <taxon>Bacteria</taxon>
        <taxon>Pseudomonadati</taxon>
        <taxon>Thermodesulfobacteriota</taxon>
        <taxon>Thermodesulfobacteria</taxon>
        <taxon>Thermodesulfobacteriales</taxon>
        <taxon>Thermodesulfatatoraceae</taxon>
        <taxon>Thermodesulfatator</taxon>
    </lineage>
</organism>
<dbReference type="InterPro" id="IPR019998">
    <property type="entry name" value="Membr_insert_YidC"/>
</dbReference>
<feature type="transmembrane region" description="Helical" evidence="13">
    <location>
        <begin position="344"/>
        <end position="363"/>
    </location>
</feature>